<protein>
    <submittedName>
        <fullName evidence="2">Nuclear transport factor 2 family protein</fullName>
    </submittedName>
</protein>
<dbReference type="Pfam" id="PF13577">
    <property type="entry name" value="SnoaL_4"/>
    <property type="match status" value="1"/>
</dbReference>
<evidence type="ECO:0000313" key="2">
    <source>
        <dbReference type="EMBL" id="RFM32561.1"/>
    </source>
</evidence>
<keyword evidence="3" id="KW-1185">Reference proteome</keyword>
<dbReference type="EMBL" id="QTJV01000009">
    <property type="protein sequence ID" value="RFM32561.1"/>
    <property type="molecule type" value="Genomic_DNA"/>
</dbReference>
<dbReference type="SUPFAM" id="SSF54427">
    <property type="entry name" value="NTF2-like"/>
    <property type="match status" value="1"/>
</dbReference>
<evidence type="ECO:0000313" key="3">
    <source>
        <dbReference type="Proteomes" id="UP000261174"/>
    </source>
</evidence>
<name>A0A3E1NXB0_9BACT</name>
<dbReference type="InterPro" id="IPR037401">
    <property type="entry name" value="SnoaL-like"/>
</dbReference>
<dbReference type="AlphaFoldDB" id="A0A3E1NXB0"/>
<reference evidence="2 3" key="1">
    <citation type="submission" date="2018-08" db="EMBL/GenBank/DDBJ databases">
        <title>Chitinophaga sp. K20C18050901, a novel bacterium isolated from forest soil.</title>
        <authorList>
            <person name="Wang C."/>
        </authorList>
    </citation>
    <scope>NUCLEOTIDE SEQUENCE [LARGE SCALE GENOMIC DNA]</scope>
    <source>
        <strain evidence="2 3">K20C18050901</strain>
    </source>
</reference>
<dbReference type="RefSeq" id="WP_116855754.1">
    <property type="nucleotide sequence ID" value="NZ_QTJV01000009.1"/>
</dbReference>
<accession>A0A3E1NXB0</accession>
<gene>
    <name evidence="2" type="ORF">DXN04_23050</name>
</gene>
<comment type="caution">
    <text evidence="2">The sequence shown here is derived from an EMBL/GenBank/DDBJ whole genome shotgun (WGS) entry which is preliminary data.</text>
</comment>
<proteinExistence type="predicted"/>
<organism evidence="2 3">
    <name type="scientific">Chitinophaga silvisoli</name>
    <dbReference type="NCBI Taxonomy" id="2291814"/>
    <lineage>
        <taxon>Bacteria</taxon>
        <taxon>Pseudomonadati</taxon>
        <taxon>Bacteroidota</taxon>
        <taxon>Chitinophagia</taxon>
        <taxon>Chitinophagales</taxon>
        <taxon>Chitinophagaceae</taxon>
        <taxon>Chitinophaga</taxon>
    </lineage>
</organism>
<dbReference type="InterPro" id="IPR032710">
    <property type="entry name" value="NTF2-like_dom_sf"/>
</dbReference>
<sequence length="146" mass="16507">MDHKELADTIALRALIDKISMLGDKKDFVHQTELFSENAISETVAGGKIILKLEGRKEMAEAFEKFLKDFDTVYHFNGQQTVRINGDTATGSCYCFITLIGDENGKKIKTTVGATYEDEYIRVNGQWLVSKRVGNFNWQDKAAINY</sequence>
<dbReference type="Gene3D" id="3.10.450.50">
    <property type="match status" value="1"/>
</dbReference>
<feature type="domain" description="SnoaL-like" evidence="1">
    <location>
        <begin position="5"/>
        <end position="132"/>
    </location>
</feature>
<dbReference type="OrthoDB" id="2084678at2"/>
<evidence type="ECO:0000259" key="1">
    <source>
        <dbReference type="Pfam" id="PF13577"/>
    </source>
</evidence>
<dbReference type="Proteomes" id="UP000261174">
    <property type="component" value="Unassembled WGS sequence"/>
</dbReference>